<dbReference type="RefSeq" id="WP_165926921.1">
    <property type="nucleotide sequence ID" value="NZ_SMAK01000010.1"/>
</dbReference>
<accession>A0A4R3M3G8</accession>
<gene>
    <name evidence="1" type="ORF">EDC22_11030</name>
</gene>
<protein>
    <submittedName>
        <fullName evidence="1">Uncharacterized protein</fullName>
    </submittedName>
</protein>
<dbReference type="Gene3D" id="3.60.60.10">
    <property type="entry name" value="Penicillin V Acylase, Chain A"/>
    <property type="match status" value="1"/>
</dbReference>
<evidence type="ECO:0000313" key="2">
    <source>
        <dbReference type="Proteomes" id="UP000295678"/>
    </source>
</evidence>
<dbReference type="EMBL" id="SMAK01000010">
    <property type="protein sequence ID" value="TCT07183.1"/>
    <property type="molecule type" value="Genomic_DNA"/>
</dbReference>
<proteinExistence type="predicted"/>
<name>A0A4R3M3G8_9HYPH</name>
<keyword evidence="2" id="KW-1185">Reference proteome</keyword>
<evidence type="ECO:0000313" key="1">
    <source>
        <dbReference type="EMBL" id="TCT07183.1"/>
    </source>
</evidence>
<dbReference type="Proteomes" id="UP000295678">
    <property type="component" value="Unassembled WGS sequence"/>
</dbReference>
<comment type="caution">
    <text evidence="1">The sequence shown here is derived from an EMBL/GenBank/DDBJ whole genome shotgun (WGS) entry which is preliminary data.</text>
</comment>
<organism evidence="1 2">
    <name type="scientific">Tepidamorphus gemmatus</name>
    <dbReference type="NCBI Taxonomy" id="747076"/>
    <lineage>
        <taxon>Bacteria</taxon>
        <taxon>Pseudomonadati</taxon>
        <taxon>Pseudomonadota</taxon>
        <taxon>Alphaproteobacteria</taxon>
        <taxon>Hyphomicrobiales</taxon>
        <taxon>Tepidamorphaceae</taxon>
        <taxon>Tepidamorphus</taxon>
    </lineage>
</organism>
<sequence>MDLSKVDLSPRTGKVTTLDLGPDQTDLFSGDVSDRFVEAEPFKFLGL</sequence>
<reference evidence="1 2" key="1">
    <citation type="submission" date="2019-03" db="EMBL/GenBank/DDBJ databases">
        <title>Genomic Encyclopedia of Type Strains, Phase IV (KMG-IV): sequencing the most valuable type-strain genomes for metagenomic binning, comparative biology and taxonomic classification.</title>
        <authorList>
            <person name="Goeker M."/>
        </authorList>
    </citation>
    <scope>NUCLEOTIDE SEQUENCE [LARGE SCALE GENOMIC DNA]</scope>
    <source>
        <strain evidence="1 2">DSM 19345</strain>
    </source>
</reference>
<dbReference type="AlphaFoldDB" id="A0A4R3M3G8"/>